<name>A0AA85B6D5_9TREM</name>
<evidence type="ECO:0000313" key="3">
    <source>
        <dbReference type="WBParaSite" id="SMTH1_33840.1"/>
    </source>
</evidence>
<dbReference type="Proteomes" id="UP000050791">
    <property type="component" value="Unassembled WGS sequence"/>
</dbReference>
<feature type="compositionally biased region" description="Low complexity" evidence="1">
    <location>
        <begin position="319"/>
        <end position="331"/>
    </location>
</feature>
<feature type="region of interest" description="Disordered" evidence="1">
    <location>
        <begin position="266"/>
        <end position="349"/>
    </location>
</feature>
<feature type="region of interest" description="Disordered" evidence="1">
    <location>
        <begin position="414"/>
        <end position="454"/>
    </location>
</feature>
<evidence type="ECO:0000313" key="2">
    <source>
        <dbReference type="Proteomes" id="UP000050791"/>
    </source>
</evidence>
<dbReference type="WBParaSite" id="SMTH1_33840.1">
    <property type="protein sequence ID" value="SMTH1_33840.1"/>
    <property type="gene ID" value="SMTH1_33840"/>
</dbReference>
<protein>
    <submittedName>
        <fullName evidence="3">Uncharacterized protein</fullName>
    </submittedName>
</protein>
<dbReference type="AlphaFoldDB" id="A0AA85B6D5"/>
<organism evidence="2 3">
    <name type="scientific">Schistosoma mattheei</name>
    <dbReference type="NCBI Taxonomy" id="31246"/>
    <lineage>
        <taxon>Eukaryota</taxon>
        <taxon>Metazoa</taxon>
        <taxon>Spiralia</taxon>
        <taxon>Lophotrochozoa</taxon>
        <taxon>Platyhelminthes</taxon>
        <taxon>Trematoda</taxon>
        <taxon>Digenea</taxon>
        <taxon>Strigeidida</taxon>
        <taxon>Schistosomatoidea</taxon>
        <taxon>Schistosomatidae</taxon>
        <taxon>Schistosoma</taxon>
    </lineage>
</organism>
<evidence type="ECO:0000256" key="1">
    <source>
        <dbReference type="SAM" id="MobiDB-lite"/>
    </source>
</evidence>
<reference evidence="3" key="1">
    <citation type="submission" date="2023-11" db="UniProtKB">
        <authorList>
            <consortium name="WormBaseParasite"/>
        </authorList>
    </citation>
    <scope>IDENTIFICATION</scope>
</reference>
<feature type="compositionally biased region" description="Acidic residues" evidence="1">
    <location>
        <begin position="281"/>
        <end position="291"/>
    </location>
</feature>
<proteinExistence type="predicted"/>
<feature type="compositionally biased region" description="Basic and acidic residues" evidence="1">
    <location>
        <begin position="266"/>
        <end position="275"/>
    </location>
</feature>
<feature type="compositionally biased region" description="Pro residues" evidence="1">
    <location>
        <begin position="419"/>
        <end position="429"/>
    </location>
</feature>
<accession>A0AA85B6D5</accession>
<feature type="compositionally biased region" description="Basic and acidic residues" evidence="1">
    <location>
        <begin position="169"/>
        <end position="179"/>
    </location>
</feature>
<sequence length="581" mass="65470">MSTSCLTQPFLHQTPRPTKKRWLSRALMEEDVEFSNNNFSNCSHSINHSLSTKSDSSLVMQNSCATPVNPKRGLSPDFPGSLKTYLFVPNNPDDEQVVCNPESKVISESQEDPEFCDGLSTHLAPLPPKKATVKQQAEELRLQEIRKVRVSLSEYRRRRGLPALTPATERNHKQTKEPLDQSNGNIDNLEIIIPPTLISPDRLIITLPNLHNESRPSSDVRSSDGLLQKITTLNMKPEVLHDYNQPLSPYTNTPKRCEFDSERDFIDAKVSERGPRTPSEPPDDDDDEDIGVDSINPVSRGALSSSPEPFIRFPGKVLSSHSSPTSTFSDSRIASEKLPFRNSSPPDPINRENLLHDIDHAKEYDQGRIVSEVVDHKPPVNIPVSTKQAHFDRLAHYYKKTFNLDDSQHLYGLVISTGTPPPPPPPPIPSFSGHPASSNSPVAPSYDIEKNPEDNSTHLSGSLEYFIQRDNEIRVWQETRSYEREKRNTSPWHHRVSSQSYLNSKKFCTISKHPSKYYKNNEGFFFYPDVVTGHFDNVEQTLLRIRDSLQAQLDLTKLGCASQKMNSNNDRSSTNNNGAVC</sequence>
<feature type="region of interest" description="Disordered" evidence="1">
    <location>
        <begin position="162"/>
        <end position="183"/>
    </location>
</feature>